<dbReference type="Proteomes" id="UP000887013">
    <property type="component" value="Unassembled WGS sequence"/>
</dbReference>
<evidence type="ECO:0000313" key="1">
    <source>
        <dbReference type="EMBL" id="GFS89662.1"/>
    </source>
</evidence>
<keyword evidence="2" id="KW-1185">Reference proteome</keyword>
<organism evidence="1 2">
    <name type="scientific">Nephila pilipes</name>
    <name type="common">Giant wood spider</name>
    <name type="synonym">Nephila maculata</name>
    <dbReference type="NCBI Taxonomy" id="299642"/>
    <lineage>
        <taxon>Eukaryota</taxon>
        <taxon>Metazoa</taxon>
        <taxon>Ecdysozoa</taxon>
        <taxon>Arthropoda</taxon>
        <taxon>Chelicerata</taxon>
        <taxon>Arachnida</taxon>
        <taxon>Araneae</taxon>
        <taxon>Araneomorphae</taxon>
        <taxon>Entelegynae</taxon>
        <taxon>Araneoidea</taxon>
        <taxon>Nephilidae</taxon>
        <taxon>Nephila</taxon>
    </lineage>
</organism>
<gene>
    <name evidence="1" type="ORF">NPIL_315821</name>
</gene>
<proteinExistence type="predicted"/>
<evidence type="ECO:0000313" key="2">
    <source>
        <dbReference type="Proteomes" id="UP000887013"/>
    </source>
</evidence>
<accession>A0A8X6T979</accession>
<dbReference type="EMBL" id="BMAW01053160">
    <property type="protein sequence ID" value="GFS89662.1"/>
    <property type="molecule type" value="Genomic_DNA"/>
</dbReference>
<sequence length="100" mass="12151">MFSTMKAICKRPPIGCDYKRFRSIPLEIYDRKNEELLECVGSYDSIFKKPEMWHLPAVVYDEDISFEKDVHRIIWRLLRRSNLVERDDETRSVRHLYEKV</sequence>
<protein>
    <submittedName>
        <fullName evidence="1">Uncharacterized protein</fullName>
    </submittedName>
</protein>
<reference evidence="1" key="1">
    <citation type="submission" date="2020-08" db="EMBL/GenBank/DDBJ databases">
        <title>Multicomponent nature underlies the extraordinary mechanical properties of spider dragline silk.</title>
        <authorList>
            <person name="Kono N."/>
            <person name="Nakamura H."/>
            <person name="Mori M."/>
            <person name="Yoshida Y."/>
            <person name="Ohtoshi R."/>
            <person name="Malay A.D."/>
            <person name="Moran D.A.P."/>
            <person name="Tomita M."/>
            <person name="Numata K."/>
            <person name="Arakawa K."/>
        </authorList>
    </citation>
    <scope>NUCLEOTIDE SEQUENCE</scope>
</reference>
<dbReference type="AlphaFoldDB" id="A0A8X6T979"/>
<comment type="caution">
    <text evidence="1">The sequence shown here is derived from an EMBL/GenBank/DDBJ whole genome shotgun (WGS) entry which is preliminary data.</text>
</comment>
<name>A0A8X6T979_NEPPI</name>